<dbReference type="AlphaFoldDB" id="G4TK45"/>
<sequence length="224" mass="25372">MIEKAGLRLHELVGSVLVLPLVDEENESYSLVYVEVERSDRTLWYIALRNPSLHPWPCVLQSDLRQGVEVSLTVLSLAVPRWHGSGGTESGATTARELIKRNGAPSLPDYFSDRLHSRGETCAFKDCQRKVYVDPTTRVRSRYCDRGHSIHSDARQGQAVRPIMKIEIINGMQPYNTPMAPAPVRDAATCQYDGCTRNTRRGLIRRSAPYCQHHTKYAISFRVY</sequence>
<name>G4TK45_SERID</name>
<dbReference type="Proteomes" id="UP000007148">
    <property type="component" value="Unassembled WGS sequence"/>
</dbReference>
<organism evidence="1 2">
    <name type="scientific">Serendipita indica (strain DSM 11827)</name>
    <name type="common">Root endophyte fungus</name>
    <name type="synonym">Piriformospora indica</name>
    <dbReference type="NCBI Taxonomy" id="1109443"/>
    <lineage>
        <taxon>Eukaryota</taxon>
        <taxon>Fungi</taxon>
        <taxon>Dikarya</taxon>
        <taxon>Basidiomycota</taxon>
        <taxon>Agaricomycotina</taxon>
        <taxon>Agaricomycetes</taxon>
        <taxon>Sebacinales</taxon>
        <taxon>Serendipitaceae</taxon>
        <taxon>Serendipita</taxon>
    </lineage>
</organism>
<reference evidence="1 2" key="1">
    <citation type="journal article" date="2011" name="PLoS Pathog.">
        <title>Endophytic Life Strategies Decoded by Genome and Transcriptome Analyses of the Mutualistic Root Symbiont Piriformospora indica.</title>
        <authorList>
            <person name="Zuccaro A."/>
            <person name="Lahrmann U."/>
            <person name="Guldener U."/>
            <person name="Langen G."/>
            <person name="Pfiffi S."/>
            <person name="Biedenkopf D."/>
            <person name="Wong P."/>
            <person name="Samans B."/>
            <person name="Grimm C."/>
            <person name="Basiewicz M."/>
            <person name="Murat C."/>
            <person name="Martin F."/>
            <person name="Kogel K.H."/>
        </authorList>
    </citation>
    <scope>NUCLEOTIDE SEQUENCE [LARGE SCALE GENOMIC DNA]</scope>
    <source>
        <strain evidence="1 2">DSM 11827</strain>
    </source>
</reference>
<dbReference type="EMBL" id="CAFZ01000130">
    <property type="protein sequence ID" value="CCA71688.1"/>
    <property type="molecule type" value="Genomic_DNA"/>
</dbReference>
<dbReference type="InParanoid" id="G4TK45"/>
<comment type="caution">
    <text evidence="1">The sequence shown here is derived from an EMBL/GenBank/DDBJ whole genome shotgun (WGS) entry which is preliminary data.</text>
</comment>
<dbReference type="HOGENOM" id="CLU_1235445_0_0_1"/>
<protein>
    <submittedName>
        <fullName evidence="1">Uncharacterized protein</fullName>
    </submittedName>
</protein>
<evidence type="ECO:0000313" key="2">
    <source>
        <dbReference type="Proteomes" id="UP000007148"/>
    </source>
</evidence>
<gene>
    <name evidence="1" type="ORF">PIIN_05623</name>
</gene>
<proteinExistence type="predicted"/>
<accession>G4TK45</accession>
<evidence type="ECO:0000313" key="1">
    <source>
        <dbReference type="EMBL" id="CCA71688.1"/>
    </source>
</evidence>
<keyword evidence="2" id="KW-1185">Reference proteome</keyword>